<keyword evidence="2" id="KW-0732">Signal</keyword>
<feature type="region of interest" description="Disordered" evidence="1">
    <location>
        <begin position="101"/>
        <end position="164"/>
    </location>
</feature>
<comment type="caution">
    <text evidence="3">The sequence shown here is derived from an EMBL/GenBank/DDBJ whole genome shotgun (WGS) entry which is preliminary data.</text>
</comment>
<dbReference type="PANTHER" id="PTHR33021">
    <property type="entry name" value="BLUE COPPER PROTEIN"/>
    <property type="match status" value="1"/>
</dbReference>
<proteinExistence type="predicted"/>
<dbReference type="Gene3D" id="2.60.40.420">
    <property type="entry name" value="Cupredoxins - blue copper proteins"/>
    <property type="match status" value="1"/>
</dbReference>
<dbReference type="OrthoDB" id="686200at2759"/>
<dbReference type="GO" id="GO:0005886">
    <property type="term" value="C:plasma membrane"/>
    <property type="evidence" value="ECO:0007669"/>
    <property type="project" value="TreeGrafter"/>
</dbReference>
<dbReference type="InterPro" id="IPR039391">
    <property type="entry name" value="Phytocyanin-like"/>
</dbReference>
<organism evidence="3 4">
    <name type="scientific">Brassica carinata</name>
    <name type="common">Ethiopian mustard</name>
    <name type="synonym">Abyssinian cabbage</name>
    <dbReference type="NCBI Taxonomy" id="52824"/>
    <lineage>
        <taxon>Eukaryota</taxon>
        <taxon>Viridiplantae</taxon>
        <taxon>Streptophyta</taxon>
        <taxon>Embryophyta</taxon>
        <taxon>Tracheophyta</taxon>
        <taxon>Spermatophyta</taxon>
        <taxon>Magnoliopsida</taxon>
        <taxon>eudicotyledons</taxon>
        <taxon>Gunneridae</taxon>
        <taxon>Pentapetalae</taxon>
        <taxon>rosids</taxon>
        <taxon>malvids</taxon>
        <taxon>Brassicales</taxon>
        <taxon>Brassicaceae</taxon>
        <taxon>Brassiceae</taxon>
        <taxon>Brassica</taxon>
    </lineage>
</organism>
<name>A0A8X7RGL7_BRACI</name>
<keyword evidence="4" id="KW-1185">Reference proteome</keyword>
<evidence type="ECO:0000256" key="2">
    <source>
        <dbReference type="SAM" id="SignalP"/>
    </source>
</evidence>
<dbReference type="InterPro" id="IPR008972">
    <property type="entry name" value="Cupredoxin"/>
</dbReference>
<feature type="signal peptide" evidence="2">
    <location>
        <begin position="1"/>
        <end position="26"/>
    </location>
</feature>
<evidence type="ECO:0000313" key="3">
    <source>
        <dbReference type="EMBL" id="KAG2284979.1"/>
    </source>
</evidence>
<gene>
    <name evidence="3" type="ORF">Bca52824_044583</name>
</gene>
<evidence type="ECO:0000256" key="1">
    <source>
        <dbReference type="SAM" id="MobiDB-lite"/>
    </source>
</evidence>
<dbReference type="AlphaFoldDB" id="A0A8X7RGL7"/>
<sequence length="182" mass="19254">MATNGLFKMAAATLLLVIFIVPAAVAVTYTVGDINQCHSGVDYTVRLTGKTFRVGDILEFKYGPVHSVDVYFICSTPGHCISGMKLAVTVIASASSPATLRHRQPIFPPPNPTHPPPFHVVPPPSPTPSPPSPDTPDLPRSDGIHQADSGSTPPPPPSSEASRGQMSYVVVRISLVLACMYA</sequence>
<dbReference type="EMBL" id="JAAMPC010000010">
    <property type="protein sequence ID" value="KAG2284979.1"/>
    <property type="molecule type" value="Genomic_DNA"/>
</dbReference>
<evidence type="ECO:0008006" key="5">
    <source>
        <dbReference type="Google" id="ProtNLM"/>
    </source>
</evidence>
<reference evidence="3 4" key="1">
    <citation type="submission" date="2020-02" db="EMBL/GenBank/DDBJ databases">
        <authorList>
            <person name="Ma Q."/>
            <person name="Huang Y."/>
            <person name="Song X."/>
            <person name="Pei D."/>
        </authorList>
    </citation>
    <scope>NUCLEOTIDE SEQUENCE [LARGE SCALE GENOMIC DNA]</scope>
    <source>
        <strain evidence="3">Sxm20200214</strain>
        <tissue evidence="3">Leaf</tissue>
    </source>
</reference>
<dbReference type="PANTHER" id="PTHR33021:SF350">
    <property type="entry name" value="UCLACYANIN-2"/>
    <property type="match status" value="1"/>
</dbReference>
<dbReference type="SUPFAM" id="SSF49503">
    <property type="entry name" value="Cupredoxins"/>
    <property type="match status" value="1"/>
</dbReference>
<evidence type="ECO:0000313" key="4">
    <source>
        <dbReference type="Proteomes" id="UP000886595"/>
    </source>
</evidence>
<dbReference type="GO" id="GO:0009055">
    <property type="term" value="F:electron transfer activity"/>
    <property type="evidence" value="ECO:0007669"/>
    <property type="project" value="InterPro"/>
</dbReference>
<dbReference type="Proteomes" id="UP000886595">
    <property type="component" value="Unassembled WGS sequence"/>
</dbReference>
<feature type="chain" id="PRO_5036487339" description="Phytocyanin domain-containing protein" evidence="2">
    <location>
        <begin position="27"/>
        <end position="182"/>
    </location>
</feature>
<accession>A0A8X7RGL7</accession>
<feature type="compositionally biased region" description="Pro residues" evidence="1">
    <location>
        <begin position="106"/>
        <end position="136"/>
    </location>
</feature>
<protein>
    <recommendedName>
        <fullName evidence="5">Phytocyanin domain-containing protein</fullName>
    </recommendedName>
</protein>